<evidence type="ECO:0000313" key="4">
    <source>
        <dbReference type="Proteomes" id="UP000799537"/>
    </source>
</evidence>
<gene>
    <name evidence="3" type="ORF">M409DRAFT_19497</name>
</gene>
<feature type="region of interest" description="Disordered" evidence="2">
    <location>
        <begin position="31"/>
        <end position="123"/>
    </location>
</feature>
<evidence type="ECO:0000256" key="1">
    <source>
        <dbReference type="SAM" id="Coils"/>
    </source>
</evidence>
<keyword evidence="4" id="KW-1185">Reference proteome</keyword>
<proteinExistence type="predicted"/>
<dbReference type="Proteomes" id="UP000799537">
    <property type="component" value="Unassembled WGS sequence"/>
</dbReference>
<dbReference type="AlphaFoldDB" id="A0A6A6CXT7"/>
<sequence>MTSSHANPGQFQSGYPPFDYEALVNQAPVPVANMTGSGARQDAQSASAEPETEELDTRFDTSAEKANNKRDKEDGDYTLRKRKSAQGSASTATKRQRQSATKASESSGPPTTTTTKTFEECDETTRGLRKAAVESLKEIWGADPRNWPVFEFSPTRLVKTQWGPQKGREIEQKDGPLDWSLGLIHEIVCLAKNTTDDQRHRSEQVLREIIDDRVRDTDSEKMMCTTDIRRTNDILTRELSEAGPSHRSPTLAAAVTSNQPNVDRNDIPQPHSSIERVDSPLMSDEVDIQPGGGQGSAALDRGLSDDPLPKNFDSNSVEENERYIKGLQEIVEEKKRQHLALSEKLQSFRTKFAPRV</sequence>
<dbReference type="EMBL" id="ML993585">
    <property type="protein sequence ID" value="KAF2170682.1"/>
    <property type="molecule type" value="Genomic_DNA"/>
</dbReference>
<keyword evidence="1" id="KW-0175">Coiled coil</keyword>
<evidence type="ECO:0000313" key="3">
    <source>
        <dbReference type="EMBL" id="KAF2170682.1"/>
    </source>
</evidence>
<protein>
    <submittedName>
        <fullName evidence="3">Uncharacterized protein</fullName>
    </submittedName>
</protein>
<dbReference type="GeneID" id="54558237"/>
<feature type="compositionally biased region" description="Polar residues" evidence="2">
    <location>
        <begin position="34"/>
        <end position="47"/>
    </location>
</feature>
<feature type="region of interest" description="Disordered" evidence="2">
    <location>
        <begin position="256"/>
        <end position="275"/>
    </location>
</feature>
<accession>A0A6A6CXT7</accession>
<feature type="compositionally biased region" description="Basic and acidic residues" evidence="2">
    <location>
        <begin position="55"/>
        <end position="79"/>
    </location>
</feature>
<evidence type="ECO:0000256" key="2">
    <source>
        <dbReference type="SAM" id="MobiDB-lite"/>
    </source>
</evidence>
<dbReference type="RefSeq" id="XP_033671571.1">
    <property type="nucleotide sequence ID" value="XM_033804965.1"/>
</dbReference>
<feature type="compositionally biased region" description="Polar residues" evidence="2">
    <location>
        <begin position="85"/>
        <end position="110"/>
    </location>
</feature>
<name>A0A6A6CXT7_ZASCE</name>
<organism evidence="3 4">
    <name type="scientific">Zasmidium cellare ATCC 36951</name>
    <dbReference type="NCBI Taxonomy" id="1080233"/>
    <lineage>
        <taxon>Eukaryota</taxon>
        <taxon>Fungi</taxon>
        <taxon>Dikarya</taxon>
        <taxon>Ascomycota</taxon>
        <taxon>Pezizomycotina</taxon>
        <taxon>Dothideomycetes</taxon>
        <taxon>Dothideomycetidae</taxon>
        <taxon>Mycosphaerellales</taxon>
        <taxon>Mycosphaerellaceae</taxon>
        <taxon>Zasmidium</taxon>
    </lineage>
</organism>
<reference evidence="3" key="1">
    <citation type="journal article" date="2020" name="Stud. Mycol.">
        <title>101 Dothideomycetes genomes: a test case for predicting lifestyles and emergence of pathogens.</title>
        <authorList>
            <person name="Haridas S."/>
            <person name="Albert R."/>
            <person name="Binder M."/>
            <person name="Bloem J."/>
            <person name="Labutti K."/>
            <person name="Salamov A."/>
            <person name="Andreopoulos B."/>
            <person name="Baker S."/>
            <person name="Barry K."/>
            <person name="Bills G."/>
            <person name="Bluhm B."/>
            <person name="Cannon C."/>
            <person name="Castanera R."/>
            <person name="Culley D."/>
            <person name="Daum C."/>
            <person name="Ezra D."/>
            <person name="Gonzalez J."/>
            <person name="Henrissat B."/>
            <person name="Kuo A."/>
            <person name="Liang C."/>
            <person name="Lipzen A."/>
            <person name="Lutzoni F."/>
            <person name="Magnuson J."/>
            <person name="Mondo S."/>
            <person name="Nolan M."/>
            <person name="Ohm R."/>
            <person name="Pangilinan J."/>
            <person name="Park H.-J."/>
            <person name="Ramirez L."/>
            <person name="Alfaro M."/>
            <person name="Sun H."/>
            <person name="Tritt A."/>
            <person name="Yoshinaga Y."/>
            <person name="Zwiers L.-H."/>
            <person name="Turgeon B."/>
            <person name="Goodwin S."/>
            <person name="Spatafora J."/>
            <person name="Crous P."/>
            <person name="Grigoriev I."/>
        </authorList>
    </citation>
    <scope>NUCLEOTIDE SEQUENCE</scope>
    <source>
        <strain evidence="3">ATCC 36951</strain>
    </source>
</reference>
<feature type="region of interest" description="Disordered" evidence="2">
    <location>
        <begin position="285"/>
        <end position="317"/>
    </location>
</feature>
<feature type="coiled-coil region" evidence="1">
    <location>
        <begin position="317"/>
        <end position="344"/>
    </location>
</feature>